<keyword evidence="2" id="KW-1185">Reference proteome</keyword>
<protein>
    <submittedName>
        <fullName evidence="1">Uncharacterized protein</fullName>
    </submittedName>
</protein>
<dbReference type="AlphaFoldDB" id="A0A8X6T113"/>
<sequence length="117" mass="13175">MNEHLKFCIKLGKTLKETYAMVVYEDQALSVKCGYERFARFRECRRPGTVQGLYIDGTSSNDLTKSPGPDGIFGQMIENPGQLGKQRLVDQSVLEDRASLSSVKSRKKLFCLESSTF</sequence>
<organism evidence="1 2">
    <name type="scientific">Trichonephila clavipes</name>
    <name type="common">Golden silk orbweaver</name>
    <name type="synonym">Nephila clavipes</name>
    <dbReference type="NCBI Taxonomy" id="2585209"/>
    <lineage>
        <taxon>Eukaryota</taxon>
        <taxon>Metazoa</taxon>
        <taxon>Ecdysozoa</taxon>
        <taxon>Arthropoda</taxon>
        <taxon>Chelicerata</taxon>
        <taxon>Arachnida</taxon>
        <taxon>Araneae</taxon>
        <taxon>Araneomorphae</taxon>
        <taxon>Entelegynae</taxon>
        <taxon>Araneoidea</taxon>
        <taxon>Nephilidae</taxon>
        <taxon>Trichonephila</taxon>
    </lineage>
</organism>
<proteinExistence type="predicted"/>
<name>A0A8X6T113_TRICX</name>
<evidence type="ECO:0000313" key="1">
    <source>
        <dbReference type="EMBL" id="GFY21685.1"/>
    </source>
</evidence>
<dbReference type="EMBL" id="BMAU01021358">
    <property type="protein sequence ID" value="GFY21685.1"/>
    <property type="molecule type" value="Genomic_DNA"/>
</dbReference>
<comment type="caution">
    <text evidence="1">The sequence shown here is derived from an EMBL/GenBank/DDBJ whole genome shotgun (WGS) entry which is preliminary data.</text>
</comment>
<dbReference type="Proteomes" id="UP000887159">
    <property type="component" value="Unassembled WGS sequence"/>
</dbReference>
<gene>
    <name evidence="1" type="ORF">TNCV_1168291</name>
</gene>
<accession>A0A8X6T113</accession>
<reference evidence="1" key="1">
    <citation type="submission" date="2020-08" db="EMBL/GenBank/DDBJ databases">
        <title>Multicomponent nature underlies the extraordinary mechanical properties of spider dragline silk.</title>
        <authorList>
            <person name="Kono N."/>
            <person name="Nakamura H."/>
            <person name="Mori M."/>
            <person name="Yoshida Y."/>
            <person name="Ohtoshi R."/>
            <person name="Malay A.D."/>
            <person name="Moran D.A.P."/>
            <person name="Tomita M."/>
            <person name="Numata K."/>
            <person name="Arakawa K."/>
        </authorList>
    </citation>
    <scope>NUCLEOTIDE SEQUENCE</scope>
</reference>
<evidence type="ECO:0000313" key="2">
    <source>
        <dbReference type="Proteomes" id="UP000887159"/>
    </source>
</evidence>